<dbReference type="RefSeq" id="WP_049989005.1">
    <property type="nucleotide sequence ID" value="NZ_FOIS01000002.1"/>
</dbReference>
<dbReference type="OrthoDB" id="199305at2157"/>
<dbReference type="Proteomes" id="UP000183275">
    <property type="component" value="Unassembled WGS sequence"/>
</dbReference>
<dbReference type="eggNOG" id="arCOG15232">
    <property type="taxonomic scope" value="Archaea"/>
</dbReference>
<keyword evidence="2" id="KW-1185">Reference proteome</keyword>
<evidence type="ECO:0000313" key="1">
    <source>
        <dbReference type="EMBL" id="SEW01832.1"/>
    </source>
</evidence>
<dbReference type="EMBL" id="FOIS01000002">
    <property type="protein sequence ID" value="SEW01832.1"/>
    <property type="molecule type" value="Genomic_DNA"/>
</dbReference>
<proteinExistence type="predicted"/>
<gene>
    <name evidence="1" type="ORF">SAMN05216285_1831</name>
</gene>
<dbReference type="STRING" id="1202768.SAMN05216285_1831"/>
<dbReference type="AlphaFoldDB" id="A0A1I0NKA1"/>
<evidence type="ECO:0000313" key="2">
    <source>
        <dbReference type="Proteomes" id="UP000183275"/>
    </source>
</evidence>
<reference evidence="2" key="1">
    <citation type="submission" date="2016-10" db="EMBL/GenBank/DDBJ databases">
        <authorList>
            <person name="Varghese N."/>
        </authorList>
    </citation>
    <scope>NUCLEOTIDE SEQUENCE [LARGE SCALE GENOMIC DNA]</scope>
    <source>
        <strain evidence="2">CGMCC 1.12284</strain>
    </source>
</reference>
<accession>A0A1I0NKA1</accession>
<sequence length="45" mass="4544">MVKFSTLVILAGVVMLVFPIPPVASALGGLVVILVGIALRLVAGK</sequence>
<evidence type="ECO:0008006" key="3">
    <source>
        <dbReference type="Google" id="ProtNLM"/>
    </source>
</evidence>
<name>A0A1I0NKA1_9EURY</name>
<protein>
    <recommendedName>
        <fullName evidence="3">Transporter</fullName>
    </recommendedName>
</protein>
<organism evidence="1 2">
    <name type="scientific">Natrinema salifodinae</name>
    <dbReference type="NCBI Taxonomy" id="1202768"/>
    <lineage>
        <taxon>Archaea</taxon>
        <taxon>Methanobacteriati</taxon>
        <taxon>Methanobacteriota</taxon>
        <taxon>Stenosarchaea group</taxon>
        <taxon>Halobacteria</taxon>
        <taxon>Halobacteriales</taxon>
        <taxon>Natrialbaceae</taxon>
        <taxon>Natrinema</taxon>
    </lineage>
</organism>